<keyword evidence="2" id="KW-1185">Reference proteome</keyword>
<protein>
    <submittedName>
        <fullName evidence="1">Uncharacterized protein</fullName>
    </submittedName>
</protein>
<sequence length="221" mass="23568">MGLGWFDTRGLVNPCVARRASASYSGQPVEDARGLGAECPPRVPWLARPGCSQIGSRFLVEAVVVGGAAGASFPVCAPARPARLPGGRRYFWAAASHSCVPAGNLEGARRNIHGSTRAAPQPPAIGSPQYSLLSIRTTAVNAAEERTDGRWILRHPIIDPVRAWAFPRLAIAARTYLKSARAPSILNMARQHIVPPAVQHPQSARAQARGPQRQVLPCNLA</sequence>
<name>A0ACC4DUM7_PURLI</name>
<comment type="caution">
    <text evidence="1">The sequence shown here is derived from an EMBL/GenBank/DDBJ whole genome shotgun (WGS) entry which is preliminary data.</text>
</comment>
<reference evidence="1" key="1">
    <citation type="submission" date="2024-12" db="EMBL/GenBank/DDBJ databases">
        <title>Comparative genomics and development of molecular markers within Purpureocillium lilacinum and among Purpureocillium species.</title>
        <authorList>
            <person name="Yeh Z.-Y."/>
            <person name="Ni N.-T."/>
            <person name="Lo P.-H."/>
            <person name="Mushyakhwo K."/>
            <person name="Lin C.-F."/>
            <person name="Nai Y.-S."/>
        </authorList>
    </citation>
    <scope>NUCLEOTIDE SEQUENCE</scope>
    <source>
        <strain evidence="1">NCHU-NPUST-175</strain>
    </source>
</reference>
<proteinExistence type="predicted"/>
<organism evidence="1 2">
    <name type="scientific">Purpureocillium lilacinum</name>
    <name type="common">Paecilomyces lilacinus</name>
    <dbReference type="NCBI Taxonomy" id="33203"/>
    <lineage>
        <taxon>Eukaryota</taxon>
        <taxon>Fungi</taxon>
        <taxon>Dikarya</taxon>
        <taxon>Ascomycota</taxon>
        <taxon>Pezizomycotina</taxon>
        <taxon>Sordariomycetes</taxon>
        <taxon>Hypocreomycetidae</taxon>
        <taxon>Hypocreales</taxon>
        <taxon>Ophiocordycipitaceae</taxon>
        <taxon>Purpureocillium</taxon>
    </lineage>
</organism>
<accession>A0ACC4DUM7</accession>
<dbReference type="EMBL" id="JBGNUJ010000004">
    <property type="protein sequence ID" value="KAL3959802.1"/>
    <property type="molecule type" value="Genomic_DNA"/>
</dbReference>
<evidence type="ECO:0000313" key="1">
    <source>
        <dbReference type="EMBL" id="KAL3959802.1"/>
    </source>
</evidence>
<gene>
    <name evidence="1" type="ORF">ACCO45_004919</name>
</gene>
<evidence type="ECO:0000313" key="2">
    <source>
        <dbReference type="Proteomes" id="UP001638806"/>
    </source>
</evidence>
<dbReference type="Proteomes" id="UP001638806">
    <property type="component" value="Unassembled WGS sequence"/>
</dbReference>